<feature type="compositionally biased region" description="Polar residues" evidence="4">
    <location>
        <begin position="434"/>
        <end position="444"/>
    </location>
</feature>
<feature type="region of interest" description="Disordered" evidence="4">
    <location>
        <begin position="410"/>
        <end position="499"/>
    </location>
</feature>
<dbReference type="AlphaFoldDB" id="A0AAU9WJG3"/>
<gene>
    <name evidence="6" type="ORF">PMEA_00005728</name>
</gene>
<feature type="domain" description="Histone chaperone" evidence="5">
    <location>
        <begin position="398"/>
        <end position="436"/>
    </location>
</feature>
<keyword evidence="2" id="KW-0143">Chaperone</keyword>
<organism evidence="6 7">
    <name type="scientific">Pocillopora meandrina</name>
    <dbReference type="NCBI Taxonomy" id="46732"/>
    <lineage>
        <taxon>Eukaryota</taxon>
        <taxon>Metazoa</taxon>
        <taxon>Cnidaria</taxon>
        <taxon>Anthozoa</taxon>
        <taxon>Hexacorallia</taxon>
        <taxon>Scleractinia</taxon>
        <taxon>Astrocoeniina</taxon>
        <taxon>Pocilloporidae</taxon>
        <taxon>Pocillopora</taxon>
    </lineage>
</organism>
<feature type="compositionally biased region" description="Polar residues" evidence="4">
    <location>
        <begin position="472"/>
        <end position="483"/>
    </location>
</feature>
<feature type="compositionally biased region" description="Basic and acidic residues" evidence="4">
    <location>
        <begin position="289"/>
        <end position="301"/>
    </location>
</feature>
<evidence type="ECO:0000256" key="3">
    <source>
        <dbReference type="ARBA" id="ARBA00023242"/>
    </source>
</evidence>
<feature type="compositionally biased region" description="Basic and acidic residues" evidence="4">
    <location>
        <begin position="269"/>
        <end position="280"/>
    </location>
</feature>
<protein>
    <recommendedName>
        <fullName evidence="5">Histone chaperone domain-containing protein</fullName>
    </recommendedName>
</protein>
<feature type="compositionally biased region" description="Basic and acidic residues" evidence="4">
    <location>
        <begin position="143"/>
        <end position="164"/>
    </location>
</feature>
<evidence type="ECO:0000256" key="1">
    <source>
        <dbReference type="ARBA" id="ARBA00004123"/>
    </source>
</evidence>
<comment type="caution">
    <text evidence="6">The sequence shown here is derived from an EMBL/GenBank/DDBJ whole genome shotgun (WGS) entry which is preliminary data.</text>
</comment>
<name>A0AAU9WJG3_9CNID</name>
<keyword evidence="7" id="KW-1185">Reference proteome</keyword>
<feature type="region of interest" description="Disordered" evidence="4">
    <location>
        <begin position="68"/>
        <end position="336"/>
    </location>
</feature>
<feature type="compositionally biased region" description="Acidic residues" evidence="4">
    <location>
        <begin position="233"/>
        <end position="244"/>
    </location>
</feature>
<feature type="compositionally biased region" description="Acidic residues" evidence="4">
    <location>
        <begin position="74"/>
        <end position="90"/>
    </location>
</feature>
<feature type="compositionally biased region" description="Polar residues" evidence="4">
    <location>
        <begin position="165"/>
        <end position="181"/>
    </location>
</feature>
<dbReference type="InterPro" id="IPR019098">
    <property type="entry name" value="Histone_chaperone_domain_CHZ"/>
</dbReference>
<comment type="subcellular location">
    <subcellularLocation>
        <location evidence="1">Nucleus</location>
    </subcellularLocation>
</comment>
<evidence type="ECO:0000259" key="5">
    <source>
        <dbReference type="SMART" id="SM01082"/>
    </source>
</evidence>
<evidence type="ECO:0000313" key="6">
    <source>
        <dbReference type="EMBL" id="CAH3114920.1"/>
    </source>
</evidence>
<accession>A0AAU9WJG3</accession>
<keyword evidence="3" id="KW-0539">Nucleus</keyword>
<evidence type="ECO:0000256" key="2">
    <source>
        <dbReference type="ARBA" id="ARBA00023186"/>
    </source>
</evidence>
<dbReference type="SMART" id="SM01082">
    <property type="entry name" value="CHZ"/>
    <property type="match status" value="1"/>
</dbReference>
<dbReference type="PANTHER" id="PTHR15410">
    <property type="entry name" value="HIRA-INTERACTING PROTEIN 3"/>
    <property type="match status" value="1"/>
</dbReference>
<reference evidence="6 7" key="1">
    <citation type="submission" date="2022-05" db="EMBL/GenBank/DDBJ databases">
        <authorList>
            <consortium name="Genoscope - CEA"/>
            <person name="William W."/>
        </authorList>
    </citation>
    <scope>NUCLEOTIDE SEQUENCE [LARGE SCALE GENOMIC DNA]</scope>
</reference>
<proteinExistence type="predicted"/>
<sequence>MTEDIDEAMMKTFVHRMFRKSDNIGRLTVKSLRHQFLEHLGLEKLEADQREAFKKTVHNVYAFYTNKNQGQSEGDQESSVEDSQTADDSSDATTSTSSFNSKQRKRKHSIDNKKGSSNVHDTNLGDICDNEILDNTNDLSGEQYKEQREANEYGKEAMDKENIDQRNTVSNGKSSQKQNGKSALIMIKSKDKEQIKRSPFKKRKISQDIDDDPEIDEERREEKSIPKKVLVESVEDAEVSNDDSEVVRNNNISKKKKTLESDEDEEPMESNHDIDDEIHKQTQGGGKKNSHEADQSDVRVNDDDDDDSWKGKQKGKSEEIGSSRRKKKSTSPSADSVRLKNLKRFVRTCGLRKNYVKLFAACNSMSQKETVLETVLRKDTGFEGRISLGMCKEFKQAREEADEVAELDCGNIISSDGGGRPTRSSRIISDRKPTPSTVLNSNPKLFSRLQGVVDSDSSNSEDEYNGGKNERSTSPYKNSGQGNSKKRRRIDSSSDDDEE</sequence>
<dbReference type="Proteomes" id="UP001159428">
    <property type="component" value="Unassembled WGS sequence"/>
</dbReference>
<dbReference type="InterPro" id="IPR037647">
    <property type="entry name" value="HIRIP3"/>
</dbReference>
<dbReference type="GO" id="GO:0005634">
    <property type="term" value="C:nucleus"/>
    <property type="evidence" value="ECO:0007669"/>
    <property type="project" value="UniProtKB-SubCell"/>
</dbReference>
<evidence type="ECO:0000256" key="4">
    <source>
        <dbReference type="SAM" id="MobiDB-lite"/>
    </source>
</evidence>
<dbReference type="EMBL" id="CALNXJ010000014">
    <property type="protein sequence ID" value="CAH3114920.1"/>
    <property type="molecule type" value="Genomic_DNA"/>
</dbReference>
<evidence type="ECO:0000313" key="7">
    <source>
        <dbReference type="Proteomes" id="UP001159428"/>
    </source>
</evidence>
<dbReference type="PANTHER" id="PTHR15410:SF2">
    <property type="entry name" value="HIRA-INTERACTING PROTEIN 3"/>
    <property type="match status" value="1"/>
</dbReference>